<feature type="compositionally biased region" description="Basic and acidic residues" evidence="1">
    <location>
        <begin position="185"/>
        <end position="195"/>
    </location>
</feature>
<keyword evidence="5" id="KW-1185">Reference proteome</keyword>
<evidence type="ECO:0008006" key="6">
    <source>
        <dbReference type="Google" id="ProtNLM"/>
    </source>
</evidence>
<feature type="region of interest" description="Disordered" evidence="1">
    <location>
        <begin position="129"/>
        <end position="195"/>
    </location>
</feature>
<feature type="region of interest" description="Disordered" evidence="1">
    <location>
        <begin position="16"/>
        <end position="47"/>
    </location>
</feature>
<sequence length="195" mass="20796">MVVVVNGEILPDSDPRAVRARQKRGLSSPSSSAASSAGSRAAPDGGLSRRSISSFLSRAARTGQASLFGRENRRTVTVPPLSFIGKPAVEVPVYILVVAAVLIALLGVQGAVFVALVYLFYTPWTHDTNRAPSPSSWPREAAGSGARTLSSPSRGGSTGERSRRVLGEEEREARMQRLSQPQKEASADDRDKDTH</sequence>
<gene>
    <name evidence="4" type="ORF">BN1204_026880</name>
    <name evidence="3" type="ORF">NCLIV_026880</name>
</gene>
<evidence type="ECO:0000256" key="2">
    <source>
        <dbReference type="SAM" id="Phobius"/>
    </source>
</evidence>
<proteinExistence type="predicted"/>
<reference evidence="3" key="1">
    <citation type="submission" date="2011-02" db="EMBL/GenBank/DDBJ databases">
        <authorList>
            <person name="Aslett M."/>
        </authorList>
    </citation>
    <scope>NUCLEOTIDE SEQUENCE</scope>
    <source>
        <strain evidence="3">Liverpool</strain>
    </source>
</reference>
<keyword evidence="2" id="KW-1133">Transmembrane helix</keyword>
<dbReference type="eggNOG" id="ENOG502R0I5">
    <property type="taxonomic scope" value="Eukaryota"/>
</dbReference>
<reference evidence="4" key="4">
    <citation type="journal article" date="2015" name="PLoS ONE">
        <title>Comprehensive Evaluation of Toxoplasma gondii VEG and Neospora caninum LIV Genomes with Tachyzoite Stage Transcriptome and Proteome Defines Novel Transcript Features.</title>
        <authorList>
            <person name="Ramaprasad A."/>
            <person name="Mourier T."/>
            <person name="Naeem R."/>
            <person name="Malas T.B."/>
            <person name="Moussa E."/>
            <person name="Panigrahi A."/>
            <person name="Vermont S.J."/>
            <person name="Otto T.D."/>
            <person name="Wastling J."/>
            <person name="Pain A."/>
        </authorList>
    </citation>
    <scope>NUCLEOTIDE SEQUENCE</scope>
    <source>
        <strain evidence="4">Liverpool</strain>
    </source>
</reference>
<evidence type="ECO:0000313" key="4">
    <source>
        <dbReference type="EMBL" id="CEL66882.1"/>
    </source>
</evidence>
<dbReference type="OrthoDB" id="333256at2759"/>
<evidence type="ECO:0000313" key="3">
    <source>
        <dbReference type="EMBL" id="CBZ52900.1"/>
    </source>
</evidence>
<dbReference type="InParanoid" id="F0VGQ6"/>
<dbReference type="EMBL" id="LN714482">
    <property type="protein sequence ID" value="CEL66882.1"/>
    <property type="molecule type" value="Genomic_DNA"/>
</dbReference>
<dbReference type="VEuPathDB" id="ToxoDB:NCLIV_026880"/>
<keyword evidence="2" id="KW-0812">Transmembrane</keyword>
<organism evidence="3 5">
    <name type="scientific">Neospora caninum (strain Liverpool)</name>
    <dbReference type="NCBI Taxonomy" id="572307"/>
    <lineage>
        <taxon>Eukaryota</taxon>
        <taxon>Sar</taxon>
        <taxon>Alveolata</taxon>
        <taxon>Apicomplexa</taxon>
        <taxon>Conoidasida</taxon>
        <taxon>Coccidia</taxon>
        <taxon>Eucoccidiorida</taxon>
        <taxon>Eimeriorina</taxon>
        <taxon>Sarcocystidae</taxon>
        <taxon>Neospora</taxon>
    </lineage>
</organism>
<dbReference type="GeneID" id="13442844"/>
<feature type="compositionally biased region" description="Basic and acidic residues" evidence="1">
    <location>
        <begin position="160"/>
        <end position="175"/>
    </location>
</feature>
<dbReference type="Proteomes" id="UP000007494">
    <property type="component" value="Chromosome VIIb"/>
</dbReference>
<dbReference type="OMA" id="FIGKPAV"/>
<dbReference type="EMBL" id="FR823389">
    <property type="protein sequence ID" value="CBZ52900.1"/>
    <property type="molecule type" value="Genomic_DNA"/>
</dbReference>
<evidence type="ECO:0000256" key="1">
    <source>
        <dbReference type="SAM" id="MobiDB-lite"/>
    </source>
</evidence>
<reference evidence="3" key="2">
    <citation type="submission" date="2011-03" db="EMBL/GenBank/DDBJ databases">
        <title>Comparative genomics and transcriptomics of Neospora caninum and Toxoplasma gondii.</title>
        <authorList>
            <person name="Reid A.J."/>
            <person name="Sohal A."/>
            <person name="Harris D."/>
            <person name="Quail M."/>
            <person name="Sanders M."/>
            <person name="Berriman M."/>
            <person name="Wastling J.M."/>
            <person name="Pain A."/>
        </authorList>
    </citation>
    <scope>NUCLEOTIDE SEQUENCE</scope>
    <source>
        <strain evidence="3">Liverpool</strain>
    </source>
</reference>
<accession>F0VGQ6</accession>
<feature type="compositionally biased region" description="Low complexity" evidence="1">
    <location>
        <begin position="27"/>
        <end position="47"/>
    </location>
</feature>
<keyword evidence="2" id="KW-0472">Membrane</keyword>
<evidence type="ECO:0000313" key="5">
    <source>
        <dbReference type="Proteomes" id="UP000007494"/>
    </source>
</evidence>
<name>F0VGQ6_NEOCL</name>
<dbReference type="RefSeq" id="XP_003882932.1">
    <property type="nucleotide sequence ID" value="XM_003882883.1"/>
</dbReference>
<protein>
    <recommendedName>
        <fullName evidence="6">Transmembrane protein</fullName>
    </recommendedName>
</protein>
<dbReference type="AlphaFoldDB" id="F0VGQ6"/>
<feature type="transmembrane region" description="Helical" evidence="2">
    <location>
        <begin position="93"/>
        <end position="121"/>
    </location>
</feature>
<reference evidence="5" key="3">
    <citation type="journal article" date="2012" name="PLoS Pathog.">
        <title>Comparative genomics of the apicomplexan parasites Toxoplasma gondii and Neospora caninum: Coccidia differing in host range and transmission strategy.</title>
        <authorList>
            <person name="Reid A.J."/>
            <person name="Vermont S.J."/>
            <person name="Cotton J.A."/>
            <person name="Harris D."/>
            <person name="Hill-Cawthorne G.A."/>
            <person name="Konen-Waisman S."/>
            <person name="Latham S.M."/>
            <person name="Mourier T."/>
            <person name="Norton R."/>
            <person name="Quail M.A."/>
            <person name="Sanders M."/>
            <person name="Shanmugam D."/>
            <person name="Sohal A."/>
            <person name="Wasmuth J.D."/>
            <person name="Brunk B."/>
            <person name="Grigg M.E."/>
            <person name="Howard J.C."/>
            <person name="Parkinson J."/>
            <person name="Roos D.S."/>
            <person name="Trees A.J."/>
            <person name="Berriman M."/>
            <person name="Pain A."/>
            <person name="Wastling J.M."/>
        </authorList>
    </citation>
    <scope>NUCLEOTIDE SEQUENCE [LARGE SCALE GENOMIC DNA]</scope>
    <source>
        <strain evidence="5">Liverpool</strain>
    </source>
</reference>